<dbReference type="OrthoDB" id="7052435at2"/>
<comment type="caution">
    <text evidence="2">The sequence shown here is derived from an EMBL/GenBank/DDBJ whole genome shotgun (WGS) entry which is preliminary data.</text>
</comment>
<dbReference type="GO" id="GO:0006508">
    <property type="term" value="P:proteolysis"/>
    <property type="evidence" value="ECO:0007669"/>
    <property type="project" value="InterPro"/>
</dbReference>
<dbReference type="InterPro" id="IPR036770">
    <property type="entry name" value="Ankyrin_rpt-contain_sf"/>
</dbReference>
<evidence type="ECO:0000313" key="3">
    <source>
        <dbReference type="Proteomes" id="UP000273022"/>
    </source>
</evidence>
<keyword evidence="3" id="KW-1185">Reference proteome</keyword>
<organism evidence="2 3">
    <name type="scientific">Parashewanella spongiae</name>
    <dbReference type="NCBI Taxonomy" id="342950"/>
    <lineage>
        <taxon>Bacteria</taxon>
        <taxon>Pseudomonadati</taxon>
        <taxon>Pseudomonadota</taxon>
        <taxon>Gammaproteobacteria</taxon>
        <taxon>Alteromonadales</taxon>
        <taxon>Shewanellaceae</taxon>
        <taxon>Parashewanella</taxon>
    </lineage>
</organism>
<keyword evidence="1" id="KW-0732">Signal</keyword>
<dbReference type="PROSITE" id="PS00134">
    <property type="entry name" value="TRYPSIN_HIS"/>
    <property type="match status" value="1"/>
</dbReference>
<protein>
    <submittedName>
        <fullName evidence="2">Uncharacterized protein</fullName>
    </submittedName>
</protein>
<proteinExistence type="predicted"/>
<reference evidence="2 3" key="1">
    <citation type="submission" date="2018-09" db="EMBL/GenBank/DDBJ databases">
        <title>Phylogeny of the Shewanellaceae, and recommendation for two new genera, Pseudoshewanella and Parashewanella.</title>
        <authorList>
            <person name="Wang G."/>
        </authorList>
    </citation>
    <scope>NUCLEOTIDE SEQUENCE [LARGE SCALE GENOMIC DNA]</scope>
    <source>
        <strain evidence="2 3">KCTC 22492</strain>
    </source>
</reference>
<name>A0A3A6TJ24_9GAMM</name>
<dbReference type="Proteomes" id="UP000273022">
    <property type="component" value="Unassembled WGS sequence"/>
</dbReference>
<gene>
    <name evidence="2" type="ORF">D5R81_13865</name>
</gene>
<evidence type="ECO:0000313" key="2">
    <source>
        <dbReference type="EMBL" id="RJY10804.1"/>
    </source>
</evidence>
<dbReference type="Gene3D" id="2.60.40.10">
    <property type="entry name" value="Immunoglobulins"/>
    <property type="match status" value="1"/>
</dbReference>
<dbReference type="InterPro" id="IPR013783">
    <property type="entry name" value="Ig-like_fold"/>
</dbReference>
<sequence length="1010" mass="113673">MWNFSKLNAAVLLSLSMSTAYADINIDVQPTTPTNGYPFQSFRVNVDSTESLKQIKVEAYPAQWCRLPYYAFRPEAISGQHFSKDFTFNFRNHKGFNGSIVCVYVEDEQGNKQVFQSHHTLNLTQPNIDINHVNNDTLDFKFVDEISQGQTINKVNYFYRQQHAGTTQSFELNGQAEQGTDIAITDYNGNIIQLAEVDDDGNWSVEGLDIEIHASSVNSGTNFQISSLLKSDHNVTLSSERLLFSGKKVDIEIYQRPQVPLHEKKAESGQLNWGFNTPLSIINTRILMLEQADQCGLAEPQAKIIQEVGQQHRFNFFGKTELHGYFACIQIEDSEGNFFTEPVGWIKQEPKPEIIINDSVDAEVADSDTISGYINGAQQVYITYLSDNGYKNRDSVWNTCESRTSGTLLKDNEIYLELSAPTLNDHYLCIIANNGQDGLSYWMSEHKLNLINGLDIEQNLQPRLPSTPYPTQLNIPSKLQNATIGNPGCRGVLLAADLIMSAGHCEASFFHPKNGEWSYSPISYSYLVAQDEKDHKQYSEAQNDLFVKLRNNQISYEEFQFQRTRLSETLSKFQNSRYNVYFSPYFGNNNTAGPTFSDYVLRNLNTPYSGNQETIDYPQPLVYTFPSSLHLKDGEFRSHGIHENNPNSGWRGGKIHTLMPAGGNTVEYTMVDTAGGESGSALWAYDEDFDTYGVIGAVRGGGAWSSLWNHSRVTRQALSESRAKQLLHRRQAYEGSEYNYRDLRRALAKADLHHINKIIESGVNVNLDGHGNPDGWMLARAIDFAVQAKNKLSQRNNIKHQQKFQARLNAIKALMLGGADPRLTISKPTRYMTTEAGDSVLHYAVRTNAPKVMQAIWLNTTDYAFESQSRQVLNAAGDSPLHVAIDYQVDKTITRMMFADVGEDLFIQDAQGVNVLTKLLSLPSMTNEQIEMIDWIGKAFSYEPVRVNSQGELTHSDWLSLVCHRQQYQGGEFTFNQLADLRKSELPAKATAAIARLGNISGVDASQYCR</sequence>
<dbReference type="EMBL" id="QYYH01000093">
    <property type="protein sequence ID" value="RJY10804.1"/>
    <property type="molecule type" value="Genomic_DNA"/>
</dbReference>
<feature type="signal peptide" evidence="1">
    <location>
        <begin position="1"/>
        <end position="22"/>
    </location>
</feature>
<dbReference type="Gene3D" id="1.25.40.20">
    <property type="entry name" value="Ankyrin repeat-containing domain"/>
    <property type="match status" value="1"/>
</dbReference>
<dbReference type="InterPro" id="IPR018114">
    <property type="entry name" value="TRYPSIN_HIS"/>
</dbReference>
<accession>A0A3A6TJ24</accession>
<dbReference type="AlphaFoldDB" id="A0A3A6TJ24"/>
<dbReference type="GO" id="GO:0004252">
    <property type="term" value="F:serine-type endopeptidase activity"/>
    <property type="evidence" value="ECO:0007669"/>
    <property type="project" value="InterPro"/>
</dbReference>
<evidence type="ECO:0000256" key="1">
    <source>
        <dbReference type="SAM" id="SignalP"/>
    </source>
</evidence>
<feature type="chain" id="PRO_5017305067" evidence="1">
    <location>
        <begin position="23"/>
        <end position="1010"/>
    </location>
</feature>
<dbReference type="RefSeq" id="WP_121854235.1">
    <property type="nucleotide sequence ID" value="NZ_CP037952.1"/>
</dbReference>